<dbReference type="EMBL" id="JASOPU010000097">
    <property type="protein sequence ID" value="MDK7294053.1"/>
    <property type="molecule type" value="Genomic_DNA"/>
</dbReference>
<gene>
    <name evidence="1" type="ORF">QP487_11595</name>
</gene>
<reference evidence="1" key="1">
    <citation type="submission" date="2023-05" db="EMBL/GenBank/DDBJ databases">
        <title>Cataloging the Phylogenetic Diversity of Human Bladder Bacteria.</title>
        <authorList>
            <person name="Du J."/>
        </authorList>
    </citation>
    <scope>NUCLEOTIDE SEQUENCE</scope>
    <source>
        <strain evidence="1">UMB0765</strain>
    </source>
</reference>
<evidence type="ECO:0000313" key="2">
    <source>
        <dbReference type="Proteomes" id="UP001237917"/>
    </source>
</evidence>
<comment type="caution">
    <text evidence="1">The sequence shown here is derived from an EMBL/GenBank/DDBJ whole genome shotgun (WGS) entry which is preliminary data.</text>
</comment>
<sequence>MRREVLIVDGYNMIGAWPELVKLKGQDDIEG</sequence>
<dbReference type="Pfam" id="PF05991">
    <property type="entry name" value="NYN_YacP"/>
    <property type="match status" value="1"/>
</dbReference>
<proteinExistence type="predicted"/>
<dbReference type="Proteomes" id="UP001237917">
    <property type="component" value="Unassembled WGS sequence"/>
</dbReference>
<dbReference type="AlphaFoldDB" id="A0AAW6YMN2"/>
<dbReference type="RefSeq" id="WP_285362513.1">
    <property type="nucleotide sequence ID" value="NZ_JASOPU010000097.1"/>
</dbReference>
<protein>
    <submittedName>
        <fullName evidence="1">NYN domain-containing protein</fullName>
    </submittedName>
</protein>
<evidence type="ECO:0000313" key="1">
    <source>
        <dbReference type="EMBL" id="MDK7294053.1"/>
    </source>
</evidence>
<feature type="non-terminal residue" evidence="1">
    <location>
        <position position="31"/>
    </location>
</feature>
<organism evidence="1 2">
    <name type="scientific">Streptococcus pasteurianus</name>
    <dbReference type="NCBI Taxonomy" id="197614"/>
    <lineage>
        <taxon>Bacteria</taxon>
        <taxon>Bacillati</taxon>
        <taxon>Bacillota</taxon>
        <taxon>Bacilli</taxon>
        <taxon>Lactobacillales</taxon>
        <taxon>Streptococcaceae</taxon>
        <taxon>Streptococcus</taxon>
    </lineage>
</organism>
<dbReference type="InterPro" id="IPR010298">
    <property type="entry name" value="YacP-like"/>
</dbReference>
<accession>A0AAW6YMN2</accession>
<name>A0AAW6YMN2_9STRE</name>